<evidence type="ECO:0000313" key="1">
    <source>
        <dbReference type="EMBL" id="MBW91791.1"/>
    </source>
</evidence>
<accession>A0A2P2JE82</accession>
<organism evidence="1">
    <name type="scientific">Rhizophora mucronata</name>
    <name type="common">Asiatic mangrove</name>
    <dbReference type="NCBI Taxonomy" id="61149"/>
    <lineage>
        <taxon>Eukaryota</taxon>
        <taxon>Viridiplantae</taxon>
        <taxon>Streptophyta</taxon>
        <taxon>Embryophyta</taxon>
        <taxon>Tracheophyta</taxon>
        <taxon>Spermatophyta</taxon>
        <taxon>Magnoliopsida</taxon>
        <taxon>eudicotyledons</taxon>
        <taxon>Gunneridae</taxon>
        <taxon>Pentapetalae</taxon>
        <taxon>rosids</taxon>
        <taxon>fabids</taxon>
        <taxon>Malpighiales</taxon>
        <taxon>Rhizophoraceae</taxon>
        <taxon>Rhizophora</taxon>
    </lineage>
</organism>
<dbReference type="InterPro" id="IPR039349">
    <property type="entry name" value="PRIN2"/>
</dbReference>
<sequence length="186" mass="20777">MQREMGSWGRALLSSSIDPYKRTFTSTAHSTAMFLPTIFSPTFASLHVKSSLSTRRNLRLYTCSVPERTLVCRAAEYKFPDPIPDFADAETEKFRTHLLKRLAKKKDLYGDCVKEVVGLCTEILSTFLHTEYGGPGTLLVTPFVDMADTLNERGLPGGPQAARAAVKWAQDHVDKDWKEWTGGESS</sequence>
<name>A0A2P2JE82_RHIMU</name>
<reference evidence="1" key="1">
    <citation type="submission" date="2018-02" db="EMBL/GenBank/DDBJ databases">
        <title>Rhizophora mucronata_Transcriptome.</title>
        <authorList>
            <person name="Meera S.P."/>
            <person name="Sreeshan A."/>
            <person name="Augustine A."/>
        </authorList>
    </citation>
    <scope>NUCLEOTIDE SEQUENCE</scope>
    <source>
        <tissue evidence="1">Leaf</tissue>
    </source>
</reference>
<dbReference type="EMBL" id="GGEC01011308">
    <property type="protein sequence ID" value="MBW91791.1"/>
    <property type="molecule type" value="Transcribed_RNA"/>
</dbReference>
<dbReference type="GO" id="GO:0010468">
    <property type="term" value="P:regulation of gene expression"/>
    <property type="evidence" value="ECO:0007669"/>
    <property type="project" value="InterPro"/>
</dbReference>
<dbReference type="PANTHER" id="PTHR35987:SF2">
    <property type="entry name" value="PROTEIN PLASTID REDOX INSENSITIVE 2, CHLOROPLASTIC"/>
    <property type="match status" value="1"/>
</dbReference>
<proteinExistence type="predicted"/>
<dbReference type="AlphaFoldDB" id="A0A2P2JE82"/>
<dbReference type="PANTHER" id="PTHR35987">
    <property type="entry name" value="PROTEIN PLASTID REDOX INSENSITIVE 2, CHLOROPLASTIC-RELATED"/>
    <property type="match status" value="1"/>
</dbReference>
<protein>
    <submittedName>
        <fullName evidence="1">Uncharacterized protein MANES_05G090800</fullName>
    </submittedName>
</protein>